<sequence>MMSPRTSMKDNAKSISRYVGLQLNLRCPTFRSIHKTQPLRIRDLKLRKRSIEIDGTSYKVGIITKYLQEVTPPGLIVFENATGSLQFDVDRYGFPKESDEENSGKEEAEIELLEQNFRIMRFTKDWLEMTHLAEDMQKNNEEPPFTHYLQLTIRIGDDLEKVERMEYNQAIKVAKEYLLKKVFSLEDIQKTPIVQSIHIRPYLLSMNLMFELQNGNFLCVTGRSSLRAFIGRHSNRIHLERCELEEEDFKIMMEELNEAESRVRIYYSLGFRSGPDVAPLLQLFRNFPGAERGEIEDRTWSQTSESIVIPLKNDTELVFSCDEPSGEELDYCSSKFVVKMKVEPRGRTNVLGLCFPN</sequence>
<name>A0A6A5HAF8_CAERE</name>
<evidence type="ECO:0000313" key="1">
    <source>
        <dbReference type="EMBL" id="KAF1764175.1"/>
    </source>
</evidence>
<dbReference type="RefSeq" id="XP_053588674.1">
    <property type="nucleotide sequence ID" value="XM_053724480.1"/>
</dbReference>
<protein>
    <submittedName>
        <fullName evidence="1">Uncharacterized protein</fullName>
    </submittedName>
</protein>
<dbReference type="PANTHER" id="PTHR31379:SF1">
    <property type="entry name" value="F-BOX C PROTEIN-RELATED"/>
    <property type="match status" value="1"/>
</dbReference>
<proteinExistence type="predicted"/>
<organism evidence="1 2">
    <name type="scientific">Caenorhabditis remanei</name>
    <name type="common">Caenorhabditis vulgaris</name>
    <dbReference type="NCBI Taxonomy" id="31234"/>
    <lineage>
        <taxon>Eukaryota</taxon>
        <taxon>Metazoa</taxon>
        <taxon>Ecdysozoa</taxon>
        <taxon>Nematoda</taxon>
        <taxon>Chromadorea</taxon>
        <taxon>Rhabditida</taxon>
        <taxon>Rhabditina</taxon>
        <taxon>Rhabditomorpha</taxon>
        <taxon>Rhabditoidea</taxon>
        <taxon>Rhabditidae</taxon>
        <taxon>Peloderinae</taxon>
        <taxon>Caenorhabditis</taxon>
    </lineage>
</organism>
<gene>
    <name evidence="1" type="ORF">GCK72_004122</name>
</gene>
<dbReference type="KEGG" id="crq:GCK72_004122"/>
<reference evidence="1 2" key="1">
    <citation type="submission" date="2019-12" db="EMBL/GenBank/DDBJ databases">
        <title>Chromosome-level assembly of the Caenorhabditis remanei genome.</title>
        <authorList>
            <person name="Teterina A.A."/>
            <person name="Willis J.H."/>
            <person name="Phillips P.C."/>
        </authorList>
    </citation>
    <scope>NUCLEOTIDE SEQUENCE [LARGE SCALE GENOMIC DNA]</scope>
    <source>
        <strain evidence="1 2">PX506</strain>
        <tissue evidence="1">Whole organism</tissue>
    </source>
</reference>
<dbReference type="AlphaFoldDB" id="A0A6A5HAF8"/>
<dbReference type="PANTHER" id="PTHR31379">
    <property type="entry name" value="F-BOX C PROTEIN-RELATED-RELATED"/>
    <property type="match status" value="1"/>
</dbReference>
<comment type="caution">
    <text evidence="1">The sequence shown here is derived from an EMBL/GenBank/DDBJ whole genome shotgun (WGS) entry which is preliminary data.</text>
</comment>
<accession>A0A6A5HAF8</accession>
<dbReference type="CTD" id="9813412"/>
<dbReference type="GeneID" id="9813412"/>
<dbReference type="InterPro" id="IPR021942">
    <property type="entry name" value="DUF3557"/>
</dbReference>
<dbReference type="Proteomes" id="UP000483820">
    <property type="component" value="Chromosome II"/>
</dbReference>
<dbReference type="EMBL" id="WUAV01000002">
    <property type="protein sequence ID" value="KAF1764175.1"/>
    <property type="molecule type" value="Genomic_DNA"/>
</dbReference>
<evidence type="ECO:0000313" key="2">
    <source>
        <dbReference type="Proteomes" id="UP000483820"/>
    </source>
</evidence>